<reference evidence="1" key="1">
    <citation type="submission" date="2024-09" db="EMBL/GenBank/DDBJ databases">
        <title>Black Yeasts Isolated from many extreme environments.</title>
        <authorList>
            <person name="Coleine C."/>
            <person name="Stajich J.E."/>
            <person name="Selbmann L."/>
        </authorList>
    </citation>
    <scope>NUCLEOTIDE SEQUENCE</scope>
    <source>
        <strain evidence="1">CCFEE 5737</strain>
    </source>
</reference>
<protein>
    <submittedName>
        <fullName evidence="1">Uncharacterized protein</fullName>
    </submittedName>
</protein>
<evidence type="ECO:0000313" key="2">
    <source>
        <dbReference type="Proteomes" id="UP001186974"/>
    </source>
</evidence>
<comment type="caution">
    <text evidence="1">The sequence shown here is derived from an EMBL/GenBank/DDBJ whole genome shotgun (WGS) entry which is preliminary data.</text>
</comment>
<name>A0ACC3DBQ8_9PEZI</name>
<dbReference type="EMBL" id="JAWDJW010006426">
    <property type="protein sequence ID" value="KAK3064790.1"/>
    <property type="molecule type" value="Genomic_DNA"/>
</dbReference>
<accession>A0ACC3DBQ8</accession>
<evidence type="ECO:0000313" key="1">
    <source>
        <dbReference type="EMBL" id="KAK3064790.1"/>
    </source>
</evidence>
<keyword evidence="2" id="KW-1185">Reference proteome</keyword>
<dbReference type="Proteomes" id="UP001186974">
    <property type="component" value="Unassembled WGS sequence"/>
</dbReference>
<organism evidence="1 2">
    <name type="scientific">Coniosporium uncinatum</name>
    <dbReference type="NCBI Taxonomy" id="93489"/>
    <lineage>
        <taxon>Eukaryota</taxon>
        <taxon>Fungi</taxon>
        <taxon>Dikarya</taxon>
        <taxon>Ascomycota</taxon>
        <taxon>Pezizomycotina</taxon>
        <taxon>Dothideomycetes</taxon>
        <taxon>Dothideomycetes incertae sedis</taxon>
        <taxon>Coniosporium</taxon>
    </lineage>
</organism>
<proteinExistence type="predicted"/>
<gene>
    <name evidence="1" type="ORF">LTS18_003921</name>
</gene>
<sequence>MSGSIFKDLVDKAQPCMCGGIWWSMNPTQKAASIANSLFISAAAHLANRVPAKKAYYLKWAQGNWDYFFHKGLVCENWLVADAMKASNNCFVDGGHHNYYISNQGVPIGALLEMEQATHNASYIKTAIKIADASLSLLTDSDGILHESGETVPGTVDLNLGGDGSTFKGVFARNLAHLAKRTGSEKYKDFLSRNADSLWANARKMASGGTFGGYWAGPVNRIVNAVQHQPGLDLLVAAYAVNKPAKAAPTPQKSTTTKRPTSSSTNKITATASTTKKRTTTSSTTKKPLTLSVSKSTTSSSATNKPSTQSTTKPSTTSSASKLTATSSASKSTLSSSNKPVLMTPTSTETLTATAGAKTSTIAATSTTKKLTLTSTKSTSSTSSAPSRPSSNMQYVHTRNGSTFLIQCSADYKGNDIAKLKVGGGMQECMERCVANQACVAESPKKMICYLKSKKGGTASKSGEVDSAVLTKRVKRDVGEEGVEED</sequence>